<dbReference type="SUPFAM" id="SSF49879">
    <property type="entry name" value="SMAD/FHA domain"/>
    <property type="match status" value="1"/>
</dbReference>
<dbReference type="FunFam" id="2.60.200.20:FF:000003">
    <property type="entry name" value="sarcolemmal membrane-associated protein isoform X2"/>
    <property type="match status" value="1"/>
</dbReference>
<evidence type="ECO:0000256" key="20">
    <source>
        <dbReference type="SAM" id="MobiDB-lite"/>
    </source>
</evidence>
<keyword evidence="8" id="KW-0256">Endoplasmic reticulum</keyword>
<feature type="compositionally biased region" description="Basic and acidic residues" evidence="20">
    <location>
        <begin position="373"/>
        <end position="389"/>
    </location>
</feature>
<feature type="compositionally biased region" description="Basic and acidic residues" evidence="20">
    <location>
        <begin position="725"/>
        <end position="735"/>
    </location>
</feature>
<dbReference type="InterPro" id="IPR051176">
    <property type="entry name" value="Cent_Immune-Sig_Mod"/>
</dbReference>
<evidence type="ECO:0000256" key="21">
    <source>
        <dbReference type="SAM" id="Phobius"/>
    </source>
</evidence>
<dbReference type="PANTHER" id="PTHR15715">
    <property type="entry name" value="CENTROSOMAL PROTEIN OF 170 KDA"/>
    <property type="match status" value="1"/>
</dbReference>
<dbReference type="Proteomes" id="UP000507470">
    <property type="component" value="Unassembled WGS sequence"/>
</dbReference>
<comment type="function">
    <text evidence="14">Associates with the striatin-interacting phosphatase and kinase (STRIPAK) core complex, forming the extended (SIKE1:SLMAP)STRIPAK complex. The (SIKE1:SLMAP)STRIPAK complex dephosphorylates STK3 leading to the inhibition of Hippo signaling and the control of cell growth. May play a role during myoblast fusion.</text>
</comment>
<evidence type="ECO:0000256" key="17">
    <source>
        <dbReference type="ARBA" id="ARBA00066015"/>
    </source>
</evidence>
<accession>A0A6J8DZ07</accession>
<feature type="compositionally biased region" description="Basic and acidic residues" evidence="20">
    <location>
        <begin position="749"/>
        <end position="766"/>
    </location>
</feature>
<evidence type="ECO:0000256" key="14">
    <source>
        <dbReference type="ARBA" id="ARBA00057671"/>
    </source>
</evidence>
<keyword evidence="6" id="KW-0597">Phosphoprotein</keyword>
<dbReference type="Gene3D" id="1.10.287.1490">
    <property type="match status" value="1"/>
</dbReference>
<feature type="coiled-coil region" evidence="19">
    <location>
        <begin position="784"/>
        <end position="846"/>
    </location>
</feature>
<comment type="similarity">
    <text evidence="16">Belongs to the SLMAP family.</text>
</comment>
<gene>
    <name evidence="23" type="ORF">MCOR_45958</name>
</gene>
<keyword evidence="10 19" id="KW-0175">Coiled coil</keyword>
<dbReference type="EMBL" id="CACVKT020008119">
    <property type="protein sequence ID" value="CAC5412998.1"/>
    <property type="molecule type" value="Genomic_DNA"/>
</dbReference>
<dbReference type="GO" id="GO:0042383">
    <property type="term" value="C:sarcolemma"/>
    <property type="evidence" value="ECO:0007669"/>
    <property type="project" value="UniProtKB-SubCell"/>
</dbReference>
<comment type="subunit">
    <text evidence="17">Homodimer. Interacts with myosin. Interacts with SIKE1 and both associate with the STRIPAK core complex composed of PP2A catalytic and scaffolding subunits, the striatins (PP2A regulatory subunits), the striatin-associated proteins MOB4, STRIP1 and STRIP2, PDCD10 and members of the STE20 kinases, such as STK24 and STK26. Interacts (via FHA domain) with STK3 (when phosphorylated); the interaction associates STK3 with the STRIPAK complex.</text>
</comment>
<sequence>MSAVAILSCQPNSHPFRERHISLHEPVKIGRSVARARPANNNGIFDCKVLSRNHAMLWYENGTFYLQDTKSSNGTFINNQRLCKGGEESSPREAYSGDHIQFGVDVMENNRRGEKITHGCIIATITLFHPDGREAKNIYTDGHFANTVTPGFTIQSQELYQLAQYLQEALHREKMLEQKFSTLQQLLNNTQESSEDGWQALIDEDRLLSRLEVLENQLHTYSKNHSEDALRQEVVTLQEEKLQYETTAKESLRRVLQEKLEAVRKLSDLERSLHNTEEECSHLKDMCEKSQEELQQLAEKYQDQLKEVSNIQGQLQDAENSHMEEREKFDKEKTDLMEKIEDLMKEESILSAKMEALQSDNDVAREEIASLKEKLESMKEPNNHEKDLDEKTDDDETEDKNTDEKKLFNSDTSDETSKIIPTSLKDLDPEESENKLKELHYEIEKYKAKMEDSESRLKESGDKVEQLQKDLEIAQLDTRQYVAKISSLEEKLKLSDLHMNQMMENTMSDLKMQLKESHKQADGSNTLIKTLQDRVVNLETELVNIKTTTDKADMTVVASSFDQTLSNHLDDSDLTDSGLEDDDNLKELLREARQLQKRAEGELTKCKDELDDTRARVQKSADEAILLKSKLTEVQKHADEKSDMVVDLQDQLKKAETTTKEVKQQILDLRDQLLEEQSHTKTNQEDLILTKKNLEQEKSKHKETRKELEEAKRTLSETQQSAKQNHNESEQLKNKVRHLQERLELDRKERARESHHARLTHSDSHQGSHTSPNVKHRGNIIADFAALKDECASLRKRIQAIEAEMKMSRKENLQLSSEYNKLQESYKQLEALKQKLETKEAVWRSNMTDSQKETDLAKQELCEAQEEIASLKSQCETYSVKNGELKSEIANMADEYKQLSDRSKVLSFCSSIPLLMLLFAVLVALYPTLAQITGTTP</sequence>
<feature type="domain" description="FHA" evidence="22">
    <location>
        <begin position="27"/>
        <end position="82"/>
    </location>
</feature>
<evidence type="ECO:0000256" key="15">
    <source>
        <dbReference type="ARBA" id="ARBA00060409"/>
    </source>
</evidence>
<proteinExistence type="inferred from homology"/>
<evidence type="ECO:0000313" key="24">
    <source>
        <dbReference type="Proteomes" id="UP000507470"/>
    </source>
</evidence>
<feature type="transmembrane region" description="Helical" evidence="21">
    <location>
        <begin position="905"/>
        <end position="926"/>
    </location>
</feature>
<dbReference type="SMART" id="SM00240">
    <property type="entry name" value="FHA"/>
    <property type="match status" value="1"/>
</dbReference>
<keyword evidence="9 21" id="KW-1133">Transmembrane helix</keyword>
<dbReference type="Pfam" id="PF00498">
    <property type="entry name" value="FHA"/>
    <property type="match status" value="1"/>
</dbReference>
<evidence type="ECO:0000256" key="9">
    <source>
        <dbReference type="ARBA" id="ARBA00022989"/>
    </source>
</evidence>
<evidence type="ECO:0000256" key="11">
    <source>
        <dbReference type="ARBA" id="ARBA00023128"/>
    </source>
</evidence>
<keyword evidence="4" id="KW-1003">Cell membrane</keyword>
<evidence type="ECO:0000256" key="6">
    <source>
        <dbReference type="ARBA" id="ARBA00022553"/>
    </source>
</evidence>
<evidence type="ECO:0000256" key="12">
    <source>
        <dbReference type="ARBA" id="ARBA00023136"/>
    </source>
</evidence>
<feature type="compositionally biased region" description="Basic and acidic residues" evidence="20">
    <location>
        <begin position="677"/>
        <end position="715"/>
    </location>
</feature>
<keyword evidence="5" id="KW-0963">Cytoplasm</keyword>
<evidence type="ECO:0000256" key="13">
    <source>
        <dbReference type="ARBA" id="ARBA00023212"/>
    </source>
</evidence>
<evidence type="ECO:0000259" key="22">
    <source>
        <dbReference type="PROSITE" id="PS50006"/>
    </source>
</evidence>
<reference evidence="23 24" key="1">
    <citation type="submission" date="2020-06" db="EMBL/GenBank/DDBJ databases">
        <authorList>
            <person name="Li R."/>
            <person name="Bekaert M."/>
        </authorList>
    </citation>
    <scope>NUCLEOTIDE SEQUENCE [LARGE SCALE GENOMIC DNA]</scope>
    <source>
        <strain evidence="24">wild</strain>
    </source>
</reference>
<dbReference type="Gene3D" id="2.60.200.20">
    <property type="match status" value="1"/>
</dbReference>
<keyword evidence="12 21" id="KW-0472">Membrane</keyword>
<dbReference type="InterPro" id="IPR008984">
    <property type="entry name" value="SMAD_FHA_dom_sf"/>
</dbReference>
<dbReference type="CDD" id="cd22679">
    <property type="entry name" value="FHA_SLMAP"/>
    <property type="match status" value="1"/>
</dbReference>
<evidence type="ECO:0000256" key="16">
    <source>
        <dbReference type="ARBA" id="ARBA00061687"/>
    </source>
</evidence>
<evidence type="ECO:0000256" key="18">
    <source>
        <dbReference type="ARBA" id="ARBA00074026"/>
    </source>
</evidence>
<dbReference type="PANTHER" id="PTHR15715:SF37">
    <property type="entry name" value="LD47843P"/>
    <property type="match status" value="1"/>
</dbReference>
<dbReference type="PROSITE" id="PS50006">
    <property type="entry name" value="FHA_DOMAIN"/>
    <property type="match status" value="1"/>
</dbReference>
<name>A0A6J8DZ07_MYTCO</name>
<keyword evidence="7 21" id="KW-0812">Transmembrane</keyword>
<feature type="region of interest" description="Disordered" evidence="20">
    <location>
        <begin position="749"/>
        <end position="775"/>
    </location>
</feature>
<evidence type="ECO:0000256" key="10">
    <source>
        <dbReference type="ARBA" id="ARBA00023054"/>
    </source>
</evidence>
<dbReference type="Gene3D" id="1.20.5.170">
    <property type="match status" value="1"/>
</dbReference>
<feature type="compositionally biased region" description="Basic and acidic residues" evidence="20">
    <location>
        <begin position="399"/>
        <end position="408"/>
    </location>
</feature>
<evidence type="ECO:0000256" key="5">
    <source>
        <dbReference type="ARBA" id="ARBA00022490"/>
    </source>
</evidence>
<evidence type="ECO:0000256" key="1">
    <source>
        <dbReference type="ARBA" id="ARBA00004300"/>
    </source>
</evidence>
<dbReference type="GO" id="GO:0005789">
    <property type="term" value="C:endoplasmic reticulum membrane"/>
    <property type="evidence" value="ECO:0007669"/>
    <property type="project" value="UniProtKB-SubCell"/>
</dbReference>
<keyword evidence="11" id="KW-0496">Mitochondrion</keyword>
<comment type="subcellular location">
    <subcellularLocation>
        <location evidence="15">Cell membrane</location>
        <location evidence="15">Sarcolemma</location>
        <topology evidence="15">Single-pass type IV membrane protein</topology>
    </subcellularLocation>
    <subcellularLocation>
        <location evidence="1">Cytoplasm</location>
        <location evidence="1">Cytoskeleton</location>
        <location evidence="1">Microtubule organizing center</location>
        <location evidence="1">Centrosome</location>
    </subcellularLocation>
    <subcellularLocation>
        <location evidence="3">Endoplasmic reticulum membrane</location>
        <topology evidence="3">Single-pass membrane protein</topology>
    </subcellularLocation>
    <subcellularLocation>
        <location evidence="2">Mitochondrion membrane</location>
        <topology evidence="2">Single-pass membrane protein</topology>
    </subcellularLocation>
</comment>
<dbReference type="OrthoDB" id="687730at2759"/>
<evidence type="ECO:0000256" key="3">
    <source>
        <dbReference type="ARBA" id="ARBA00004389"/>
    </source>
</evidence>
<dbReference type="GO" id="GO:0031966">
    <property type="term" value="C:mitochondrial membrane"/>
    <property type="evidence" value="ECO:0007669"/>
    <property type="project" value="UniProtKB-SubCell"/>
</dbReference>
<protein>
    <recommendedName>
        <fullName evidence="18">Sarcolemmal membrane-associated protein</fullName>
    </recommendedName>
</protein>
<organism evidence="23 24">
    <name type="scientific">Mytilus coruscus</name>
    <name type="common">Sea mussel</name>
    <dbReference type="NCBI Taxonomy" id="42192"/>
    <lineage>
        <taxon>Eukaryota</taxon>
        <taxon>Metazoa</taxon>
        <taxon>Spiralia</taxon>
        <taxon>Lophotrochozoa</taxon>
        <taxon>Mollusca</taxon>
        <taxon>Bivalvia</taxon>
        <taxon>Autobranchia</taxon>
        <taxon>Pteriomorphia</taxon>
        <taxon>Mytilida</taxon>
        <taxon>Mytiloidea</taxon>
        <taxon>Mytilidae</taxon>
        <taxon>Mytilinae</taxon>
        <taxon>Mytilus</taxon>
    </lineage>
</organism>
<dbReference type="InterPro" id="IPR000253">
    <property type="entry name" value="FHA_dom"/>
</dbReference>
<evidence type="ECO:0000256" key="4">
    <source>
        <dbReference type="ARBA" id="ARBA00022475"/>
    </source>
</evidence>
<evidence type="ECO:0000313" key="23">
    <source>
        <dbReference type="EMBL" id="CAC5412998.1"/>
    </source>
</evidence>
<keyword evidence="13" id="KW-0206">Cytoskeleton</keyword>
<evidence type="ECO:0000256" key="7">
    <source>
        <dbReference type="ARBA" id="ARBA00022692"/>
    </source>
</evidence>
<dbReference type="GO" id="GO:0005813">
    <property type="term" value="C:centrosome"/>
    <property type="evidence" value="ECO:0007669"/>
    <property type="project" value="UniProtKB-SubCell"/>
</dbReference>
<feature type="coiled-coil region" evidence="19">
    <location>
        <begin position="436"/>
        <end position="548"/>
    </location>
</feature>
<evidence type="ECO:0000256" key="8">
    <source>
        <dbReference type="ARBA" id="ARBA00022824"/>
    </source>
</evidence>
<feature type="region of interest" description="Disordered" evidence="20">
    <location>
        <begin position="677"/>
        <end position="735"/>
    </location>
</feature>
<keyword evidence="24" id="KW-1185">Reference proteome</keyword>
<evidence type="ECO:0000256" key="19">
    <source>
        <dbReference type="SAM" id="Coils"/>
    </source>
</evidence>
<feature type="region of interest" description="Disordered" evidence="20">
    <location>
        <begin position="373"/>
        <end position="422"/>
    </location>
</feature>
<dbReference type="AlphaFoldDB" id="A0A6J8DZ07"/>
<dbReference type="CDD" id="cd21911">
    <property type="entry name" value="CC1_SLMAP"/>
    <property type="match status" value="1"/>
</dbReference>
<evidence type="ECO:0000256" key="2">
    <source>
        <dbReference type="ARBA" id="ARBA00004304"/>
    </source>
</evidence>